<dbReference type="AlphaFoldDB" id="A0A9P9EIA3"/>
<proteinExistence type="predicted"/>
<keyword evidence="2" id="KW-1185">Reference proteome</keyword>
<dbReference type="Proteomes" id="UP000700596">
    <property type="component" value="Unassembled WGS sequence"/>
</dbReference>
<gene>
    <name evidence="1" type="ORF">B0J11DRAFT_139</name>
</gene>
<accession>A0A9P9EIA3</accession>
<protein>
    <submittedName>
        <fullName evidence="1">Uncharacterized protein</fullName>
    </submittedName>
</protein>
<organism evidence="1 2">
    <name type="scientific">Dendryphion nanum</name>
    <dbReference type="NCBI Taxonomy" id="256645"/>
    <lineage>
        <taxon>Eukaryota</taxon>
        <taxon>Fungi</taxon>
        <taxon>Dikarya</taxon>
        <taxon>Ascomycota</taxon>
        <taxon>Pezizomycotina</taxon>
        <taxon>Dothideomycetes</taxon>
        <taxon>Pleosporomycetidae</taxon>
        <taxon>Pleosporales</taxon>
        <taxon>Torulaceae</taxon>
        <taxon>Dendryphion</taxon>
    </lineage>
</organism>
<sequence length="258" mass="29023">MQAQHNQYGIMPLQQQNPAQYQGQIQTNPPPIQPQPTGPFSHIINIPVFQVYSLNEVHILYQRIQSNLALKQQRQDILDNMPPPPSTVDALSAKLFIEIISAMSDGGMTIIAKHTNIEKMMAGTLGVLDKMDQSSMKENTWCTYMRWASPKEMPGPLIILDVIAWYRNEARDKLSGVQVKTNTGFKIKLNKESFSIKEGKSFDKTWFRGRENTLAISVIIGDGTEVALGQVLAMERGLSSVVLSDFSNRWKEHVVPKV</sequence>
<comment type="caution">
    <text evidence="1">The sequence shown here is derived from an EMBL/GenBank/DDBJ whole genome shotgun (WGS) entry which is preliminary data.</text>
</comment>
<name>A0A9P9EIA3_9PLEO</name>
<evidence type="ECO:0000313" key="2">
    <source>
        <dbReference type="Proteomes" id="UP000700596"/>
    </source>
</evidence>
<dbReference type="EMBL" id="JAGMWT010000001">
    <property type="protein sequence ID" value="KAH7137933.1"/>
    <property type="molecule type" value="Genomic_DNA"/>
</dbReference>
<dbReference type="OrthoDB" id="3793193at2759"/>
<evidence type="ECO:0000313" key="1">
    <source>
        <dbReference type="EMBL" id="KAH7137933.1"/>
    </source>
</evidence>
<reference evidence="1" key="1">
    <citation type="journal article" date="2021" name="Nat. Commun.">
        <title>Genetic determinants of endophytism in the Arabidopsis root mycobiome.</title>
        <authorList>
            <person name="Mesny F."/>
            <person name="Miyauchi S."/>
            <person name="Thiergart T."/>
            <person name="Pickel B."/>
            <person name="Atanasova L."/>
            <person name="Karlsson M."/>
            <person name="Huettel B."/>
            <person name="Barry K.W."/>
            <person name="Haridas S."/>
            <person name="Chen C."/>
            <person name="Bauer D."/>
            <person name="Andreopoulos W."/>
            <person name="Pangilinan J."/>
            <person name="LaButti K."/>
            <person name="Riley R."/>
            <person name="Lipzen A."/>
            <person name="Clum A."/>
            <person name="Drula E."/>
            <person name="Henrissat B."/>
            <person name="Kohler A."/>
            <person name="Grigoriev I.V."/>
            <person name="Martin F.M."/>
            <person name="Hacquard S."/>
        </authorList>
    </citation>
    <scope>NUCLEOTIDE SEQUENCE</scope>
    <source>
        <strain evidence="1">MPI-CAGE-CH-0243</strain>
    </source>
</reference>